<protein>
    <submittedName>
        <fullName evidence="1">Uncharacterized protein</fullName>
    </submittedName>
</protein>
<reference evidence="1 2" key="1">
    <citation type="submission" date="2014-04" db="EMBL/GenBank/DDBJ databases">
        <title>Evolutionary Origins and Diversification of the Mycorrhizal Mutualists.</title>
        <authorList>
            <consortium name="DOE Joint Genome Institute"/>
            <consortium name="Mycorrhizal Genomics Consortium"/>
            <person name="Kohler A."/>
            <person name="Kuo A."/>
            <person name="Nagy L.G."/>
            <person name="Floudas D."/>
            <person name="Copeland A."/>
            <person name="Barry K.W."/>
            <person name="Cichocki N."/>
            <person name="Veneault-Fourrey C."/>
            <person name="LaButti K."/>
            <person name="Lindquist E.A."/>
            <person name="Lipzen A."/>
            <person name="Lundell T."/>
            <person name="Morin E."/>
            <person name="Murat C."/>
            <person name="Riley R."/>
            <person name="Ohm R."/>
            <person name="Sun H."/>
            <person name="Tunlid A."/>
            <person name="Henrissat B."/>
            <person name="Grigoriev I.V."/>
            <person name="Hibbett D.S."/>
            <person name="Martin F."/>
        </authorList>
    </citation>
    <scope>NUCLEOTIDE SEQUENCE [LARGE SCALE GENOMIC DNA]</scope>
    <source>
        <strain evidence="1 2">Koide BX008</strain>
    </source>
</reference>
<dbReference type="HOGENOM" id="CLU_2637555_0_0_1"/>
<accession>A0A0C2WLE1</accession>
<proteinExistence type="predicted"/>
<dbReference type="InParanoid" id="A0A0C2WLE1"/>
<dbReference type="AlphaFoldDB" id="A0A0C2WLE1"/>
<evidence type="ECO:0000313" key="1">
    <source>
        <dbReference type="EMBL" id="KIL57496.1"/>
    </source>
</evidence>
<dbReference type="Proteomes" id="UP000054549">
    <property type="component" value="Unassembled WGS sequence"/>
</dbReference>
<evidence type="ECO:0000313" key="2">
    <source>
        <dbReference type="Proteomes" id="UP000054549"/>
    </source>
</evidence>
<dbReference type="EMBL" id="KN818367">
    <property type="protein sequence ID" value="KIL57496.1"/>
    <property type="molecule type" value="Genomic_DNA"/>
</dbReference>
<keyword evidence="2" id="KW-1185">Reference proteome</keyword>
<gene>
    <name evidence="1" type="ORF">M378DRAFT_171684</name>
</gene>
<name>A0A0C2WLE1_AMAMK</name>
<dbReference type="OrthoDB" id="10268090at2759"/>
<organism evidence="1 2">
    <name type="scientific">Amanita muscaria (strain Koide BX008)</name>
    <dbReference type="NCBI Taxonomy" id="946122"/>
    <lineage>
        <taxon>Eukaryota</taxon>
        <taxon>Fungi</taxon>
        <taxon>Dikarya</taxon>
        <taxon>Basidiomycota</taxon>
        <taxon>Agaricomycotina</taxon>
        <taxon>Agaricomycetes</taxon>
        <taxon>Agaricomycetidae</taxon>
        <taxon>Agaricales</taxon>
        <taxon>Pluteineae</taxon>
        <taxon>Amanitaceae</taxon>
        <taxon>Amanita</taxon>
    </lineage>
</organism>
<sequence>MQKGSLIGTNLTTSGSHPPIQVQSVIKITGGPGYLKTATFTTAMISECALSLLLPPVSVGSGETTNTDRRYIAPGVI</sequence>